<sequence>MALDRQTVVRTGLRVLDDVGLDALTLRKIASELGVQPPALYWHFKSKQDLIDEMATSLLRDTVLVIQPDMPWDEFAAYYGVNLRQMLLAYRDGAKMFAGTYLTDTSIYQRQEASLRLMTNAGFSLADAAEALYTIYAYTVGFVIEEQAVYPKPGQRSEQYDIDHRTERMAHEDVPMATEAGKTVFADHDTRYQRGLSAIIAGVR</sequence>
<reference evidence="8" key="1">
    <citation type="journal article" date="2019" name="Int. J. Syst. Evol. Microbiol.">
        <title>The Global Catalogue of Microorganisms (GCM) 10K type strain sequencing project: providing services to taxonomists for standard genome sequencing and annotation.</title>
        <authorList>
            <consortium name="The Broad Institute Genomics Platform"/>
            <consortium name="The Broad Institute Genome Sequencing Center for Infectious Disease"/>
            <person name="Wu L."/>
            <person name="Ma J."/>
        </authorList>
    </citation>
    <scope>NUCLEOTIDE SEQUENCE [LARGE SCALE GENOMIC DNA]</scope>
    <source>
        <strain evidence="8">JCM 31486</strain>
    </source>
</reference>
<dbReference type="Gene3D" id="1.10.357.10">
    <property type="entry name" value="Tetracycline Repressor, domain 2"/>
    <property type="match status" value="1"/>
</dbReference>
<comment type="caution">
    <text evidence="7">The sequence shown here is derived from an EMBL/GenBank/DDBJ whole genome shotgun (WGS) entry which is preliminary data.</text>
</comment>
<dbReference type="InterPro" id="IPR009057">
    <property type="entry name" value="Homeodomain-like_sf"/>
</dbReference>
<evidence type="ECO:0000256" key="1">
    <source>
        <dbReference type="ARBA" id="ARBA00022491"/>
    </source>
</evidence>
<feature type="DNA-binding region" description="H-T-H motif" evidence="5">
    <location>
        <begin position="25"/>
        <end position="44"/>
    </location>
</feature>
<dbReference type="InterPro" id="IPR050109">
    <property type="entry name" value="HTH-type_TetR-like_transc_reg"/>
</dbReference>
<dbReference type="Proteomes" id="UP001597045">
    <property type="component" value="Unassembled WGS sequence"/>
</dbReference>
<dbReference type="PRINTS" id="PR00400">
    <property type="entry name" value="TETREPRESSOR"/>
</dbReference>
<feature type="non-terminal residue" evidence="7">
    <location>
        <position position="204"/>
    </location>
</feature>
<keyword evidence="4" id="KW-0804">Transcription</keyword>
<dbReference type="Gene3D" id="1.10.10.60">
    <property type="entry name" value="Homeodomain-like"/>
    <property type="match status" value="1"/>
</dbReference>
<keyword evidence="1" id="KW-0678">Repressor</keyword>
<dbReference type="PANTHER" id="PTHR30055">
    <property type="entry name" value="HTH-TYPE TRANSCRIPTIONAL REGULATOR RUTR"/>
    <property type="match status" value="1"/>
</dbReference>
<dbReference type="InterPro" id="IPR036271">
    <property type="entry name" value="Tet_transcr_reg_TetR-rel_C_sf"/>
</dbReference>
<keyword evidence="2" id="KW-0805">Transcription regulation</keyword>
<evidence type="ECO:0000313" key="8">
    <source>
        <dbReference type="Proteomes" id="UP001597045"/>
    </source>
</evidence>
<dbReference type="InterPro" id="IPR023772">
    <property type="entry name" value="DNA-bd_HTH_TetR-type_CS"/>
</dbReference>
<accession>A0ABW3MKA6</accession>
<protein>
    <submittedName>
        <fullName evidence="7">TetR/AcrR family transcriptional regulator C-terminal domain-containing protein</fullName>
    </submittedName>
</protein>
<dbReference type="Pfam" id="PF00440">
    <property type="entry name" value="TetR_N"/>
    <property type="match status" value="1"/>
</dbReference>
<evidence type="ECO:0000256" key="4">
    <source>
        <dbReference type="ARBA" id="ARBA00023163"/>
    </source>
</evidence>
<dbReference type="PANTHER" id="PTHR30055:SF151">
    <property type="entry name" value="TRANSCRIPTIONAL REGULATORY PROTEIN"/>
    <property type="match status" value="1"/>
</dbReference>
<evidence type="ECO:0000259" key="6">
    <source>
        <dbReference type="PROSITE" id="PS50977"/>
    </source>
</evidence>
<feature type="domain" description="HTH tetR-type" evidence="6">
    <location>
        <begin position="2"/>
        <end position="62"/>
    </location>
</feature>
<dbReference type="SUPFAM" id="SSF46689">
    <property type="entry name" value="Homeodomain-like"/>
    <property type="match status" value="1"/>
</dbReference>
<evidence type="ECO:0000313" key="7">
    <source>
        <dbReference type="EMBL" id="MFD1050452.1"/>
    </source>
</evidence>
<keyword evidence="3 5" id="KW-0238">DNA-binding</keyword>
<dbReference type="Pfam" id="PF02909">
    <property type="entry name" value="TetR_C_1"/>
    <property type="match status" value="1"/>
</dbReference>
<dbReference type="PROSITE" id="PS50977">
    <property type="entry name" value="HTH_TETR_2"/>
    <property type="match status" value="1"/>
</dbReference>
<gene>
    <name evidence="7" type="ORF">ACFQ1S_35465</name>
</gene>
<name>A0ABW3MKA6_9PSEU</name>
<organism evidence="7 8">
    <name type="scientific">Kibdelosporangium lantanae</name>
    <dbReference type="NCBI Taxonomy" id="1497396"/>
    <lineage>
        <taxon>Bacteria</taxon>
        <taxon>Bacillati</taxon>
        <taxon>Actinomycetota</taxon>
        <taxon>Actinomycetes</taxon>
        <taxon>Pseudonocardiales</taxon>
        <taxon>Pseudonocardiaceae</taxon>
        <taxon>Kibdelosporangium</taxon>
    </lineage>
</organism>
<dbReference type="PROSITE" id="PS01081">
    <property type="entry name" value="HTH_TETR_1"/>
    <property type="match status" value="1"/>
</dbReference>
<dbReference type="InterPro" id="IPR004111">
    <property type="entry name" value="Repressor_TetR_C"/>
</dbReference>
<evidence type="ECO:0000256" key="3">
    <source>
        <dbReference type="ARBA" id="ARBA00023125"/>
    </source>
</evidence>
<dbReference type="SUPFAM" id="SSF48498">
    <property type="entry name" value="Tetracyclin repressor-like, C-terminal domain"/>
    <property type="match status" value="1"/>
</dbReference>
<keyword evidence="8" id="KW-1185">Reference proteome</keyword>
<dbReference type="EMBL" id="JBHTIS010002849">
    <property type="protein sequence ID" value="MFD1050452.1"/>
    <property type="molecule type" value="Genomic_DNA"/>
</dbReference>
<evidence type="ECO:0000256" key="5">
    <source>
        <dbReference type="PROSITE-ProRule" id="PRU00335"/>
    </source>
</evidence>
<dbReference type="InterPro" id="IPR003012">
    <property type="entry name" value="Tet_transcr_reg_TetR"/>
</dbReference>
<proteinExistence type="predicted"/>
<dbReference type="PRINTS" id="PR00455">
    <property type="entry name" value="HTHTETR"/>
</dbReference>
<evidence type="ECO:0000256" key="2">
    <source>
        <dbReference type="ARBA" id="ARBA00023015"/>
    </source>
</evidence>
<dbReference type="InterPro" id="IPR001647">
    <property type="entry name" value="HTH_TetR"/>
</dbReference>